<name>A0A1S9E1N5_ASPOZ</name>
<dbReference type="PROSITE" id="PS50850">
    <property type="entry name" value="MFS"/>
    <property type="match status" value="1"/>
</dbReference>
<keyword evidence="4 7" id="KW-0812">Transmembrane</keyword>
<comment type="similarity">
    <text evidence="2">Belongs to the major facilitator superfamily. Sugar transporter (TC 2.A.1.1) family.</text>
</comment>
<feature type="transmembrane region" description="Helical" evidence="7">
    <location>
        <begin position="123"/>
        <end position="143"/>
    </location>
</feature>
<dbReference type="PANTHER" id="PTHR48022:SF77">
    <property type="entry name" value="MAJOR FACILITATOR SUPERFAMILY (MFS) PROFILE DOMAIN-CONTAINING PROTEIN"/>
    <property type="match status" value="1"/>
</dbReference>
<dbReference type="GO" id="GO:0005351">
    <property type="term" value="F:carbohydrate:proton symporter activity"/>
    <property type="evidence" value="ECO:0007669"/>
    <property type="project" value="TreeGrafter"/>
</dbReference>
<evidence type="ECO:0000256" key="3">
    <source>
        <dbReference type="ARBA" id="ARBA00022448"/>
    </source>
</evidence>
<gene>
    <name evidence="9" type="ORF">OAory_01037850</name>
</gene>
<evidence type="ECO:0000256" key="5">
    <source>
        <dbReference type="ARBA" id="ARBA00022989"/>
    </source>
</evidence>
<evidence type="ECO:0000256" key="6">
    <source>
        <dbReference type="ARBA" id="ARBA00023136"/>
    </source>
</evidence>
<keyword evidence="9" id="KW-0762">Sugar transport</keyword>
<comment type="caution">
    <text evidence="9">The sequence shown here is derived from an EMBL/GenBank/DDBJ whole genome shotgun (WGS) entry which is preliminary data.</text>
</comment>
<evidence type="ECO:0000256" key="4">
    <source>
        <dbReference type="ARBA" id="ARBA00022692"/>
    </source>
</evidence>
<dbReference type="Gene3D" id="1.20.1250.20">
    <property type="entry name" value="MFS general substrate transporter like domains"/>
    <property type="match status" value="1"/>
</dbReference>
<feature type="transmembrane region" description="Helical" evidence="7">
    <location>
        <begin position="339"/>
        <end position="359"/>
    </location>
</feature>
<keyword evidence="6 7" id="KW-0472">Membrane</keyword>
<evidence type="ECO:0000256" key="2">
    <source>
        <dbReference type="ARBA" id="ARBA00010992"/>
    </source>
</evidence>
<feature type="transmembrane region" description="Helical" evidence="7">
    <location>
        <begin position="59"/>
        <end position="83"/>
    </location>
</feature>
<protein>
    <submittedName>
        <fullName evidence="9">Sugar transporter</fullName>
    </submittedName>
</protein>
<dbReference type="InterPro" id="IPR050360">
    <property type="entry name" value="MFS_Sugar_Transporters"/>
</dbReference>
<dbReference type="InterPro" id="IPR020846">
    <property type="entry name" value="MFS_dom"/>
</dbReference>
<accession>A0A1S9E1N5</accession>
<feature type="transmembrane region" description="Helical" evidence="7">
    <location>
        <begin position="314"/>
        <end position="332"/>
    </location>
</feature>
<dbReference type="EMBL" id="MKZY01000001">
    <property type="protein sequence ID" value="OOO15190.1"/>
    <property type="molecule type" value="Genomic_DNA"/>
</dbReference>
<dbReference type="InterPro" id="IPR005829">
    <property type="entry name" value="Sugar_transporter_CS"/>
</dbReference>
<sequence length="1106" mass="123631">MAGLQLNVDWKSNRRAIAFCLVAAIGALCYGYDTIYYTGVQGMAWFAKDYGEEGSDGSFALGTTFLSLSASIIYVGELVGAIAAAPINDLFGRRAVFLSASICIIVGAVVQACSFGSHPVFYVSRVLIGLGVGQFTATCLIYIGEVAPSAIRGPALMCFQFMQSISQLVGACVNQGTQSIQSSQSYRIPMCLLVVLPGIMLLCLPFTPESPVWYMYKGKREQAIKSLRKINHSNRDYDPSADIQAIDEAVQQEREMAKDATWASLITDPVERRKLFYACGVMFVQQINGIQFWYTYGVVFAQSIGVADPFTINTIIYVLQIITVGVSVVFGNRMKRRTNLLVCSCGMFVSLLTVGGLGTTKAADGTLSRGIGIGIVVLAYVNIIFYNFSIGTLSYSIASEMSVGRNRNKITSCAMGVFFVTVWLMVFTSPYMYYTANLGPMIGFVYGGTSLFLLAYSWFCVGETAGRSNADIERLFQDRVPVREWATYVIPSDDGEDLKKKGTNDEHIEMASFGRFVARRTNGANEPGGRQKDEQMQEKELDAVFALIDYIAAVLARLLCQMAGKKYWWNNVVAFLAQRVTKLKVLMLDMHANTIISCQAGEAALDRTDLSSRLSSGILDEEECEEVLRMIDADAKQGLRTTANTDVARYCVEQNRFRSGINLTFRYLLMALRFQNRLGLQGTSFEICGMVYATGFEDFKALLFQDLDLEYSASSDQDTLNTAYPAFEILNQTLANVKQRADDYLPSDLVQCKSNYAIMATMDDIITVMIPLLLTSPLAVANLTKFRTMVLLTCNAEGIVQVYKDIDYNAFFEMHTSTFKEDSKDWNAMRLSEAVDGRLFSRRTLISDGKYFEKPEWFAQRMVSLPHEMSKWVIDERSIMVPCGAQVCYRVLVAFLIAGGGFCIMAVGERIAGVDPSNLSSYLWLVAGFYLLVCKSRYVEEWPWKDFLHFRVRCRSVSELHAITGINKQFIMAKLLHDDSGGSMLKTRGPYNKVFLQRDANDGFSIDCPLEIRTLLLSGLIMLKVATSRGHALVCLDARRRTELKVVEHRGNQEQEHLVCEDINRLYKLRTQSGSQGNTRLQLVRSKELKWKRVQGVYRQTYADFI</sequence>
<proteinExistence type="inferred from homology"/>
<dbReference type="InterPro" id="IPR005828">
    <property type="entry name" value="MFS_sugar_transport-like"/>
</dbReference>
<feature type="domain" description="Major facilitator superfamily (MFS) profile" evidence="8">
    <location>
        <begin position="19"/>
        <end position="465"/>
    </location>
</feature>
<dbReference type="InterPro" id="IPR003663">
    <property type="entry name" value="Sugar/inositol_transpt"/>
</dbReference>
<feature type="transmembrane region" description="Helical" evidence="7">
    <location>
        <begin position="438"/>
        <end position="459"/>
    </location>
</feature>
<feature type="transmembrane region" description="Helical" evidence="7">
    <location>
        <begin position="371"/>
        <end position="398"/>
    </location>
</feature>
<dbReference type="eggNOG" id="KOG0254">
    <property type="taxonomic scope" value="Eukaryota"/>
</dbReference>
<evidence type="ECO:0000313" key="9">
    <source>
        <dbReference type="EMBL" id="OOO15190.1"/>
    </source>
</evidence>
<dbReference type="Proteomes" id="UP000190312">
    <property type="component" value="Unassembled WGS sequence"/>
</dbReference>
<dbReference type="VEuPathDB" id="FungiDB:AO090026000037"/>
<dbReference type="AlphaFoldDB" id="A0A1S9E1N5"/>
<feature type="transmembrane region" description="Helical" evidence="7">
    <location>
        <begin position="16"/>
        <end position="39"/>
    </location>
</feature>
<dbReference type="InterPro" id="IPR036259">
    <property type="entry name" value="MFS_trans_sf"/>
</dbReference>
<feature type="transmembrane region" description="Helical" evidence="7">
    <location>
        <begin position="275"/>
        <end position="294"/>
    </location>
</feature>
<dbReference type="SUPFAM" id="SSF103473">
    <property type="entry name" value="MFS general substrate transporter"/>
    <property type="match status" value="1"/>
</dbReference>
<keyword evidence="3" id="KW-0813">Transport</keyword>
<feature type="transmembrane region" description="Helical" evidence="7">
    <location>
        <begin position="410"/>
        <end position="432"/>
    </location>
</feature>
<dbReference type="Pfam" id="PF00083">
    <property type="entry name" value="Sugar_tr"/>
    <property type="match status" value="1"/>
</dbReference>
<evidence type="ECO:0000313" key="10">
    <source>
        <dbReference type="Proteomes" id="UP000190312"/>
    </source>
</evidence>
<dbReference type="OrthoDB" id="6133115at2759"/>
<evidence type="ECO:0000256" key="1">
    <source>
        <dbReference type="ARBA" id="ARBA00004141"/>
    </source>
</evidence>
<evidence type="ECO:0000259" key="8">
    <source>
        <dbReference type="PROSITE" id="PS50850"/>
    </source>
</evidence>
<keyword evidence="5 7" id="KW-1133">Transmembrane helix</keyword>
<feature type="transmembrane region" description="Helical" evidence="7">
    <location>
        <begin position="887"/>
        <end position="907"/>
    </location>
</feature>
<evidence type="ECO:0000256" key="7">
    <source>
        <dbReference type="SAM" id="Phobius"/>
    </source>
</evidence>
<dbReference type="FunFam" id="1.20.1250.20:FF:000078">
    <property type="entry name" value="MFS maltose transporter, putative"/>
    <property type="match status" value="1"/>
</dbReference>
<dbReference type="PANTHER" id="PTHR48022">
    <property type="entry name" value="PLASTIDIC GLUCOSE TRANSPORTER 4"/>
    <property type="match status" value="1"/>
</dbReference>
<dbReference type="GO" id="GO:0016020">
    <property type="term" value="C:membrane"/>
    <property type="evidence" value="ECO:0007669"/>
    <property type="project" value="UniProtKB-SubCell"/>
</dbReference>
<comment type="subcellular location">
    <subcellularLocation>
        <location evidence="1">Membrane</location>
        <topology evidence="1">Multi-pass membrane protein</topology>
    </subcellularLocation>
</comment>
<dbReference type="PROSITE" id="PS00217">
    <property type="entry name" value="SUGAR_TRANSPORT_2"/>
    <property type="match status" value="1"/>
</dbReference>
<feature type="transmembrane region" description="Helical" evidence="7">
    <location>
        <begin position="95"/>
        <end position="117"/>
    </location>
</feature>
<dbReference type="NCBIfam" id="TIGR00879">
    <property type="entry name" value="SP"/>
    <property type="match status" value="1"/>
</dbReference>
<reference evidence="9 10" key="1">
    <citation type="submission" date="2016-10" db="EMBL/GenBank/DDBJ databases">
        <title>Genome sequencing of Aspergillus oryzae BCC7051.</title>
        <authorList>
            <person name="Thammarongtham C."/>
            <person name="Vorapreeda T."/>
            <person name="Nookaew I."/>
            <person name="Srisuk T."/>
            <person name="Land M."/>
            <person name="Jeennor S."/>
            <person name="Laoteng K."/>
        </authorList>
    </citation>
    <scope>NUCLEOTIDE SEQUENCE [LARGE SCALE GENOMIC DNA]</scope>
    <source>
        <strain evidence="9 10">BCC7051</strain>
    </source>
</reference>
<organism evidence="9 10">
    <name type="scientific">Aspergillus oryzae</name>
    <name type="common">Yellow koji mold</name>
    <dbReference type="NCBI Taxonomy" id="5062"/>
    <lineage>
        <taxon>Eukaryota</taxon>
        <taxon>Fungi</taxon>
        <taxon>Dikarya</taxon>
        <taxon>Ascomycota</taxon>
        <taxon>Pezizomycotina</taxon>
        <taxon>Eurotiomycetes</taxon>
        <taxon>Eurotiomycetidae</taxon>
        <taxon>Eurotiales</taxon>
        <taxon>Aspergillaceae</taxon>
        <taxon>Aspergillus</taxon>
        <taxon>Aspergillus subgen. Circumdati</taxon>
    </lineage>
</organism>